<dbReference type="InterPro" id="IPR000653">
    <property type="entry name" value="DegT/StrS_aminotransferase"/>
</dbReference>
<evidence type="ECO:0000256" key="1">
    <source>
        <dbReference type="ARBA" id="ARBA00037999"/>
    </source>
</evidence>
<sequence>MSETQLMIPVYKPSLSGNEKAYVNDCLDTTWISSVGSYVDRFESDLARFLGVKHAIAVSNGTVALHLAVHCLGIGPGDEVLVPTFTYIASVNAIAQTGAVPVFVDCRLSDWLVDAEALEAAITPKTKAIMAVHLYGGICDMAAINQVASRHGLHVIEDCAEALGSTTSGRHCGGLSSVGTFSFFGNKTVTTGEGGAVTTNDDALAARMRLVKGQGQSLDRRYWHVELGFNYRMTNICAAIGVAQLERVEELLEKKRELGRSYRERLSDLPLTFQDLDPTTSSSDWLISALLPKDVDRDAFMSRLAAKGVDSRPVFHCAHEMPMYSSLSSSKNFPISTEVSSRGISFPSYPTISTAEFDQVVDAVRHCL</sequence>
<dbReference type="InterPro" id="IPR015421">
    <property type="entry name" value="PyrdxlP-dep_Trfase_major"/>
</dbReference>
<protein>
    <submittedName>
        <fullName evidence="3">Perosamine synthetase</fullName>
        <ecNumber evidence="3">2.6.1.102</ecNumber>
    </submittedName>
</protein>
<dbReference type="PANTHER" id="PTHR30244">
    <property type="entry name" value="TRANSAMINASE"/>
    <property type="match status" value="1"/>
</dbReference>
<reference evidence="3 4" key="1">
    <citation type="submission" date="2024-06" db="EMBL/GenBank/DDBJ databases">
        <title>Sorghum-associated microbial communities from plants grown in Nebraska, USA.</title>
        <authorList>
            <person name="Schachtman D."/>
        </authorList>
    </citation>
    <scope>NUCLEOTIDE SEQUENCE [LARGE SCALE GENOMIC DNA]</scope>
    <source>
        <strain evidence="3 4">2814</strain>
    </source>
</reference>
<dbReference type="Pfam" id="PF01041">
    <property type="entry name" value="DegT_DnrJ_EryC1"/>
    <property type="match status" value="1"/>
</dbReference>
<evidence type="ECO:0000256" key="2">
    <source>
        <dbReference type="RuleBase" id="RU004508"/>
    </source>
</evidence>
<dbReference type="Gene3D" id="3.40.640.10">
    <property type="entry name" value="Type I PLP-dependent aspartate aminotransferase-like (Major domain)"/>
    <property type="match status" value="1"/>
</dbReference>
<comment type="caution">
    <text evidence="3">The sequence shown here is derived from an EMBL/GenBank/DDBJ whole genome shotgun (WGS) entry which is preliminary data.</text>
</comment>
<organism evidence="3 4">
    <name type="scientific">Brevundimonas faecalis</name>
    <dbReference type="NCBI Taxonomy" id="947378"/>
    <lineage>
        <taxon>Bacteria</taxon>
        <taxon>Pseudomonadati</taxon>
        <taxon>Pseudomonadota</taxon>
        <taxon>Alphaproteobacteria</taxon>
        <taxon>Caulobacterales</taxon>
        <taxon>Caulobacteraceae</taxon>
        <taxon>Brevundimonas</taxon>
    </lineage>
</organism>
<gene>
    <name evidence="3" type="ORF">ABIE19_000201</name>
</gene>
<dbReference type="PIRSF" id="PIRSF000390">
    <property type="entry name" value="PLP_StrS"/>
    <property type="match status" value="1"/>
</dbReference>
<dbReference type="RefSeq" id="WP_354087249.1">
    <property type="nucleotide sequence ID" value="NZ_JBEPTF010000001.1"/>
</dbReference>
<name>A0ABV2R6X2_9CAUL</name>
<dbReference type="Gene3D" id="3.90.1150.10">
    <property type="entry name" value="Aspartate Aminotransferase, domain 1"/>
    <property type="match status" value="1"/>
</dbReference>
<dbReference type="CDD" id="cd00616">
    <property type="entry name" value="AHBA_syn"/>
    <property type="match status" value="1"/>
</dbReference>
<evidence type="ECO:0000313" key="3">
    <source>
        <dbReference type="EMBL" id="MET4682292.1"/>
    </source>
</evidence>
<keyword evidence="3" id="KW-0032">Aminotransferase</keyword>
<keyword evidence="4" id="KW-1185">Reference proteome</keyword>
<dbReference type="GO" id="GO:0102933">
    <property type="term" value="F:GDP-4-dehydro-6-deoxy-D-mannose-4-aminotransferase activity"/>
    <property type="evidence" value="ECO:0007669"/>
    <property type="project" value="UniProtKB-EC"/>
</dbReference>
<dbReference type="PANTHER" id="PTHR30244:SF34">
    <property type="entry name" value="DTDP-4-AMINO-4,6-DIDEOXYGALACTOSE TRANSAMINASE"/>
    <property type="match status" value="1"/>
</dbReference>
<dbReference type="SUPFAM" id="SSF53383">
    <property type="entry name" value="PLP-dependent transferases"/>
    <property type="match status" value="1"/>
</dbReference>
<dbReference type="EC" id="2.6.1.102" evidence="3"/>
<keyword evidence="3" id="KW-0808">Transferase</keyword>
<proteinExistence type="inferred from homology"/>
<comment type="similarity">
    <text evidence="1 2">Belongs to the DegT/DnrJ/EryC1 family.</text>
</comment>
<keyword evidence="2" id="KW-0663">Pyridoxal phosphate</keyword>
<dbReference type="Proteomes" id="UP001549313">
    <property type="component" value="Unassembled WGS sequence"/>
</dbReference>
<dbReference type="EMBL" id="JBEPTF010000001">
    <property type="protein sequence ID" value="MET4682292.1"/>
    <property type="molecule type" value="Genomic_DNA"/>
</dbReference>
<accession>A0ABV2R6X2</accession>
<evidence type="ECO:0000313" key="4">
    <source>
        <dbReference type="Proteomes" id="UP001549313"/>
    </source>
</evidence>
<dbReference type="InterPro" id="IPR015424">
    <property type="entry name" value="PyrdxlP-dep_Trfase"/>
</dbReference>
<dbReference type="InterPro" id="IPR015422">
    <property type="entry name" value="PyrdxlP-dep_Trfase_small"/>
</dbReference>